<dbReference type="GO" id="GO:0098720">
    <property type="term" value="P:succinate import across plasma membrane"/>
    <property type="evidence" value="ECO:0007669"/>
    <property type="project" value="EnsemblFungi"/>
</dbReference>
<feature type="transmembrane region" description="Helical" evidence="8">
    <location>
        <begin position="282"/>
        <end position="312"/>
    </location>
</feature>
<keyword evidence="3" id="KW-0813">Transport</keyword>
<keyword evidence="6 8" id="KW-0472">Membrane</keyword>
<name>S9PY27_SCHOY</name>
<evidence type="ECO:0000313" key="9">
    <source>
        <dbReference type="EMBL" id="EPX72872.1"/>
    </source>
</evidence>
<dbReference type="GO" id="GO:0016020">
    <property type="term" value="C:membrane"/>
    <property type="evidence" value="ECO:0007669"/>
    <property type="project" value="UniProtKB-SubCell"/>
</dbReference>
<dbReference type="InterPro" id="IPR004695">
    <property type="entry name" value="SLAC1/Mae1/Ssu1/TehA"/>
</dbReference>
<dbReference type="PANTHER" id="PTHR31162">
    <property type="entry name" value="MALIC ACID TRANSPORT PROTEIN-RELATED"/>
    <property type="match status" value="1"/>
</dbReference>
<protein>
    <submittedName>
        <fullName evidence="9">Malic acid transporter Mae1</fullName>
    </submittedName>
</protein>
<evidence type="ECO:0000256" key="3">
    <source>
        <dbReference type="ARBA" id="ARBA00022448"/>
    </source>
</evidence>
<dbReference type="GO" id="GO:0015366">
    <property type="term" value="F:malate:proton symporter activity"/>
    <property type="evidence" value="ECO:0007669"/>
    <property type="project" value="EnsemblFungi"/>
</dbReference>
<dbReference type="AlphaFoldDB" id="S9PY27"/>
<dbReference type="EMBL" id="KE503207">
    <property type="protein sequence ID" value="EPX72872.1"/>
    <property type="molecule type" value="Genomic_DNA"/>
</dbReference>
<evidence type="ECO:0000256" key="6">
    <source>
        <dbReference type="ARBA" id="ARBA00023136"/>
    </source>
</evidence>
<evidence type="ECO:0000256" key="1">
    <source>
        <dbReference type="ARBA" id="ARBA00004141"/>
    </source>
</evidence>
<feature type="transmembrane region" description="Helical" evidence="8">
    <location>
        <begin position="140"/>
        <end position="160"/>
    </location>
</feature>
<dbReference type="Gene3D" id="1.50.10.150">
    <property type="entry name" value="Voltage-dependent anion channel"/>
    <property type="match status" value="1"/>
</dbReference>
<evidence type="ECO:0000256" key="8">
    <source>
        <dbReference type="SAM" id="Phobius"/>
    </source>
</evidence>
<dbReference type="CDD" id="cd09317">
    <property type="entry name" value="TDT_Mae1_like"/>
    <property type="match status" value="1"/>
</dbReference>
<comment type="subcellular location">
    <subcellularLocation>
        <location evidence="1">Membrane</location>
        <topology evidence="1">Multi-pass membrane protein</topology>
    </subcellularLocation>
</comment>
<evidence type="ECO:0000256" key="4">
    <source>
        <dbReference type="ARBA" id="ARBA00022692"/>
    </source>
</evidence>
<dbReference type="InterPro" id="IPR038665">
    <property type="entry name" value="Voltage-dep_anion_channel_sf"/>
</dbReference>
<dbReference type="InterPro" id="IPR011552">
    <property type="entry name" value="TehA/Mae1"/>
</dbReference>
<evidence type="ECO:0000313" key="10">
    <source>
        <dbReference type="Proteomes" id="UP000016088"/>
    </source>
</evidence>
<dbReference type="GO" id="GO:1901239">
    <property type="term" value="F:malonate(1-) transmembrane transporter activity"/>
    <property type="evidence" value="ECO:0007669"/>
    <property type="project" value="EnsemblFungi"/>
</dbReference>
<reference evidence="9 10" key="1">
    <citation type="journal article" date="2011" name="Science">
        <title>Comparative functional genomics of the fission yeasts.</title>
        <authorList>
            <person name="Rhind N."/>
            <person name="Chen Z."/>
            <person name="Yassour M."/>
            <person name="Thompson D.A."/>
            <person name="Haas B.J."/>
            <person name="Habib N."/>
            <person name="Wapinski I."/>
            <person name="Roy S."/>
            <person name="Lin M.F."/>
            <person name="Heiman D.I."/>
            <person name="Young S.K."/>
            <person name="Furuya K."/>
            <person name="Guo Y."/>
            <person name="Pidoux A."/>
            <person name="Chen H.M."/>
            <person name="Robbertse B."/>
            <person name="Goldberg J.M."/>
            <person name="Aoki K."/>
            <person name="Bayne E.H."/>
            <person name="Berlin A.M."/>
            <person name="Desjardins C.A."/>
            <person name="Dobbs E."/>
            <person name="Dukaj L."/>
            <person name="Fan L."/>
            <person name="FitzGerald M.G."/>
            <person name="French C."/>
            <person name="Gujja S."/>
            <person name="Hansen K."/>
            <person name="Keifenheim D."/>
            <person name="Levin J.Z."/>
            <person name="Mosher R.A."/>
            <person name="Mueller C.A."/>
            <person name="Pfiffner J."/>
            <person name="Priest M."/>
            <person name="Russ C."/>
            <person name="Smialowska A."/>
            <person name="Swoboda P."/>
            <person name="Sykes S.M."/>
            <person name="Vaughn M."/>
            <person name="Vengrova S."/>
            <person name="Yoder R."/>
            <person name="Zeng Q."/>
            <person name="Allshire R."/>
            <person name="Baulcombe D."/>
            <person name="Birren B.W."/>
            <person name="Brown W."/>
            <person name="Ekwall K."/>
            <person name="Kellis M."/>
            <person name="Leatherwood J."/>
            <person name="Levin H."/>
            <person name="Margalit H."/>
            <person name="Martienssen R."/>
            <person name="Nieduszynski C.A."/>
            <person name="Spatafora J.W."/>
            <person name="Friedman N."/>
            <person name="Dalgaard J.Z."/>
            <person name="Baumann P."/>
            <person name="Niki H."/>
            <person name="Regev A."/>
            <person name="Nusbaum C."/>
        </authorList>
    </citation>
    <scope>NUCLEOTIDE SEQUENCE [LARGE SCALE GENOMIC DNA]</scope>
    <source>
        <strain evidence="10">yFS286</strain>
    </source>
</reference>
<feature type="transmembrane region" description="Helical" evidence="8">
    <location>
        <begin position="324"/>
        <end position="342"/>
    </location>
</feature>
<feature type="transmembrane region" description="Helical" evidence="8">
    <location>
        <begin position="172"/>
        <end position="193"/>
    </location>
</feature>
<dbReference type="OMA" id="LPCREHR"/>
<keyword evidence="10" id="KW-1185">Reference proteome</keyword>
<dbReference type="eggNOG" id="ENOG502QV03">
    <property type="taxonomic scope" value="Eukaryota"/>
</dbReference>
<dbReference type="GeneID" id="25029618"/>
<dbReference type="GO" id="GO:0097434">
    <property type="term" value="F:succinate:proton symporter activity"/>
    <property type="evidence" value="ECO:0007669"/>
    <property type="project" value="EnsemblFungi"/>
</dbReference>
<feature type="transmembrane region" description="Helical" evidence="8">
    <location>
        <begin position="243"/>
        <end position="262"/>
    </location>
</feature>
<evidence type="ECO:0000256" key="2">
    <source>
        <dbReference type="ARBA" id="ARBA00008566"/>
    </source>
</evidence>
<dbReference type="NCBIfam" id="TIGR00816">
    <property type="entry name" value="tdt"/>
    <property type="match status" value="1"/>
</dbReference>
<feature type="transmembrane region" description="Helical" evidence="8">
    <location>
        <begin position="205"/>
        <end position="231"/>
    </location>
</feature>
<organism evidence="9 10">
    <name type="scientific">Schizosaccharomyces octosporus (strain yFS286)</name>
    <name type="common">Fission yeast</name>
    <name type="synonym">Octosporomyces octosporus</name>
    <dbReference type="NCBI Taxonomy" id="483514"/>
    <lineage>
        <taxon>Eukaryota</taxon>
        <taxon>Fungi</taxon>
        <taxon>Dikarya</taxon>
        <taxon>Ascomycota</taxon>
        <taxon>Taphrinomycotina</taxon>
        <taxon>Schizosaccharomycetes</taxon>
        <taxon>Schizosaccharomycetales</taxon>
        <taxon>Schizosaccharomycetaceae</taxon>
        <taxon>Schizosaccharomyces</taxon>
    </lineage>
</organism>
<gene>
    <name evidence="9" type="ORF">SOCG_00634</name>
</gene>
<sequence length="443" mass="50067">MGKVAEILTNRYHELLDWRVKSPHVPFIQRVRHFTWSWFAITMGTGGIGLIIGTLPFRFYGLNTIGKIVYILDLVLLTLFCCLMITRFLVYRDTFMASWRHFQEKFFISTCLLSFSNCIDMLAVYAKPSTGEWMVWVIRILYYIYIAVTFLYGLFAYYTVFRDHVYTLETAAPAWVLPIFPCMIGGVVAGAVLATQPSPQLKNMVIFGIMFQGLGFWVYLMIFSAMLLRFFTIGFPAATERPAMFILTGPPGFTGLALINMARGAIATRPNIFIGANSSDDLVFISTFLAIFVWGLGAWVWCLCLVTLVAGIFSHAPMKFSNTWFALIFSNVGFVILTFRIGEEIDSKAFTLFGHIIAVALCIVWIILMYMMTRAFLVNDLMYPGKDEDAKKPSETRAIAVEPERFGIPKDLPEQGLNLASANRHATENERNKEGPTVANARQ</sequence>
<feature type="transmembrane region" description="Helical" evidence="8">
    <location>
        <begin position="36"/>
        <end position="57"/>
    </location>
</feature>
<dbReference type="InterPro" id="IPR030185">
    <property type="entry name" value="Mae1"/>
</dbReference>
<feature type="compositionally biased region" description="Basic and acidic residues" evidence="7">
    <location>
        <begin position="425"/>
        <end position="434"/>
    </location>
</feature>
<feature type="region of interest" description="Disordered" evidence="7">
    <location>
        <begin position="419"/>
        <end position="443"/>
    </location>
</feature>
<dbReference type="PANTHER" id="PTHR31162:SF0">
    <property type="entry name" value="MALIC ACID TRANSPORT PROTEIN"/>
    <property type="match status" value="1"/>
</dbReference>
<proteinExistence type="inferred from homology"/>
<dbReference type="RefSeq" id="XP_013018508.1">
    <property type="nucleotide sequence ID" value="XM_013163054.1"/>
</dbReference>
<dbReference type="HOGENOM" id="CLU_030057_2_0_1"/>
<feature type="transmembrane region" description="Helical" evidence="8">
    <location>
        <begin position="69"/>
        <end position="90"/>
    </location>
</feature>
<dbReference type="Proteomes" id="UP000016088">
    <property type="component" value="Unassembled WGS sequence"/>
</dbReference>
<accession>S9PY27</accession>
<keyword evidence="5 8" id="KW-1133">Transmembrane helix</keyword>
<comment type="similarity">
    <text evidence="2">Belongs to the tellurite-resistance/dicarboxylate transporter (TDT) family.</text>
</comment>
<dbReference type="Pfam" id="PF03595">
    <property type="entry name" value="SLAC1"/>
    <property type="match status" value="1"/>
</dbReference>
<feature type="transmembrane region" description="Helical" evidence="8">
    <location>
        <begin position="349"/>
        <end position="372"/>
    </location>
</feature>
<evidence type="ECO:0000256" key="5">
    <source>
        <dbReference type="ARBA" id="ARBA00022989"/>
    </source>
</evidence>
<dbReference type="OrthoDB" id="2901184at2759"/>
<dbReference type="GO" id="GO:0098714">
    <property type="term" value="P:malate import across plasma membrane"/>
    <property type="evidence" value="ECO:0007669"/>
    <property type="project" value="EnsemblFungi"/>
</dbReference>
<keyword evidence="4 8" id="KW-0812">Transmembrane</keyword>
<dbReference type="GO" id="GO:0098715">
    <property type="term" value="P:malonic acid import across plasma membrane"/>
    <property type="evidence" value="ECO:0007669"/>
    <property type="project" value="EnsemblFungi"/>
</dbReference>
<dbReference type="VEuPathDB" id="FungiDB:SOCG_00634"/>
<evidence type="ECO:0000256" key="7">
    <source>
        <dbReference type="SAM" id="MobiDB-lite"/>
    </source>
</evidence>